<evidence type="ECO:0000313" key="2">
    <source>
        <dbReference type="Proteomes" id="UP000308197"/>
    </source>
</evidence>
<evidence type="ECO:0000313" key="1">
    <source>
        <dbReference type="EMBL" id="TFK90353.1"/>
    </source>
</evidence>
<dbReference type="EMBL" id="ML211048">
    <property type="protein sequence ID" value="TFK90353.1"/>
    <property type="molecule type" value="Genomic_DNA"/>
</dbReference>
<protein>
    <submittedName>
        <fullName evidence="1">Uncharacterized protein</fullName>
    </submittedName>
</protein>
<reference evidence="1 2" key="1">
    <citation type="journal article" date="2019" name="Nat. Ecol. Evol.">
        <title>Megaphylogeny resolves global patterns of mushroom evolution.</title>
        <authorList>
            <person name="Varga T."/>
            <person name="Krizsan K."/>
            <person name="Foldi C."/>
            <person name="Dima B."/>
            <person name="Sanchez-Garcia M."/>
            <person name="Sanchez-Ramirez S."/>
            <person name="Szollosi G.J."/>
            <person name="Szarkandi J.G."/>
            <person name="Papp V."/>
            <person name="Albert L."/>
            <person name="Andreopoulos W."/>
            <person name="Angelini C."/>
            <person name="Antonin V."/>
            <person name="Barry K.W."/>
            <person name="Bougher N.L."/>
            <person name="Buchanan P."/>
            <person name="Buyck B."/>
            <person name="Bense V."/>
            <person name="Catcheside P."/>
            <person name="Chovatia M."/>
            <person name="Cooper J."/>
            <person name="Damon W."/>
            <person name="Desjardin D."/>
            <person name="Finy P."/>
            <person name="Geml J."/>
            <person name="Haridas S."/>
            <person name="Hughes K."/>
            <person name="Justo A."/>
            <person name="Karasinski D."/>
            <person name="Kautmanova I."/>
            <person name="Kiss B."/>
            <person name="Kocsube S."/>
            <person name="Kotiranta H."/>
            <person name="LaButti K.M."/>
            <person name="Lechner B.E."/>
            <person name="Liimatainen K."/>
            <person name="Lipzen A."/>
            <person name="Lukacs Z."/>
            <person name="Mihaltcheva S."/>
            <person name="Morgado L.N."/>
            <person name="Niskanen T."/>
            <person name="Noordeloos M.E."/>
            <person name="Ohm R.A."/>
            <person name="Ortiz-Santana B."/>
            <person name="Ovrebo C."/>
            <person name="Racz N."/>
            <person name="Riley R."/>
            <person name="Savchenko A."/>
            <person name="Shiryaev A."/>
            <person name="Soop K."/>
            <person name="Spirin V."/>
            <person name="Szebenyi C."/>
            <person name="Tomsovsky M."/>
            <person name="Tulloss R.E."/>
            <person name="Uehling J."/>
            <person name="Grigoriev I.V."/>
            <person name="Vagvolgyi C."/>
            <person name="Papp T."/>
            <person name="Martin F.M."/>
            <person name="Miettinen O."/>
            <person name="Hibbett D.S."/>
            <person name="Nagy L.G."/>
        </authorList>
    </citation>
    <scope>NUCLEOTIDE SEQUENCE [LARGE SCALE GENOMIC DNA]</scope>
    <source>
        <strain evidence="1 2">HHB13444</strain>
    </source>
</reference>
<sequence>MAASNPARPRPRSPSLFHVARPPQAPHATCMSFTACPSLRASSRHPGADAFLGLLLRKIDASSTRKCVCALPSPESGLGTCQLRRWTPLDIRFARCVPPRTLCSYPACRCTCRCRCSTSESRRPDAVRCTTSYGKHPTTYVVRYGDDSAHAPSERDVVHVLRVTGRDTYATTPAAPHAPRWTALGRRRP</sequence>
<gene>
    <name evidence="1" type="ORF">K466DRAFT_390041</name>
</gene>
<organism evidence="1 2">
    <name type="scientific">Polyporus arcularius HHB13444</name>
    <dbReference type="NCBI Taxonomy" id="1314778"/>
    <lineage>
        <taxon>Eukaryota</taxon>
        <taxon>Fungi</taxon>
        <taxon>Dikarya</taxon>
        <taxon>Basidiomycota</taxon>
        <taxon>Agaricomycotina</taxon>
        <taxon>Agaricomycetes</taxon>
        <taxon>Polyporales</taxon>
        <taxon>Polyporaceae</taxon>
        <taxon>Polyporus</taxon>
    </lineage>
</organism>
<dbReference type="AlphaFoldDB" id="A0A5C3PW96"/>
<proteinExistence type="predicted"/>
<accession>A0A5C3PW96</accession>
<dbReference type="InParanoid" id="A0A5C3PW96"/>
<name>A0A5C3PW96_9APHY</name>
<keyword evidence="2" id="KW-1185">Reference proteome</keyword>
<dbReference type="Proteomes" id="UP000308197">
    <property type="component" value="Unassembled WGS sequence"/>
</dbReference>